<dbReference type="GO" id="GO:0044874">
    <property type="term" value="P:lipoprotein localization to outer membrane"/>
    <property type="evidence" value="ECO:0007669"/>
    <property type="project" value="TreeGrafter"/>
</dbReference>
<evidence type="ECO:0000256" key="5">
    <source>
        <dbReference type="ARBA" id="ARBA00023136"/>
    </source>
</evidence>
<feature type="transmembrane region" description="Helical" evidence="6">
    <location>
        <begin position="21"/>
        <end position="41"/>
    </location>
</feature>
<dbReference type="PANTHER" id="PTHR30489:SF0">
    <property type="entry name" value="LIPOPROTEIN-RELEASING SYSTEM TRANSMEMBRANE PROTEIN LOLE"/>
    <property type="match status" value="1"/>
</dbReference>
<comment type="subcellular location">
    <subcellularLocation>
        <location evidence="1">Cell membrane</location>
        <topology evidence="1">Multi-pass membrane protein</topology>
    </subcellularLocation>
</comment>
<evidence type="ECO:0000313" key="9">
    <source>
        <dbReference type="EMBL" id="SUZ69590.1"/>
    </source>
</evidence>
<name>A0A381PRP4_9ZZZZ</name>
<evidence type="ECO:0000256" key="4">
    <source>
        <dbReference type="ARBA" id="ARBA00022989"/>
    </source>
</evidence>
<accession>A0A381PRP4</accession>
<dbReference type="InterPro" id="IPR003838">
    <property type="entry name" value="ABC3_permease_C"/>
</dbReference>
<reference evidence="9" key="1">
    <citation type="submission" date="2018-05" db="EMBL/GenBank/DDBJ databases">
        <authorList>
            <person name="Lanie J.A."/>
            <person name="Ng W.-L."/>
            <person name="Kazmierczak K.M."/>
            <person name="Andrzejewski T.M."/>
            <person name="Davidsen T.M."/>
            <person name="Wayne K.J."/>
            <person name="Tettelin H."/>
            <person name="Glass J.I."/>
            <person name="Rusch D."/>
            <person name="Podicherti R."/>
            <person name="Tsui H.-C.T."/>
            <person name="Winkler M.E."/>
        </authorList>
    </citation>
    <scope>NUCLEOTIDE SEQUENCE</scope>
</reference>
<dbReference type="GO" id="GO:0098797">
    <property type="term" value="C:plasma membrane protein complex"/>
    <property type="evidence" value="ECO:0007669"/>
    <property type="project" value="TreeGrafter"/>
</dbReference>
<sequence>MLWKLAWRNLWRNRVRTWLSALVIAIGLVALIFIDTMMVGMTTNMVKNATDSLMGHAQMHALGFRDEYDVKLTIKNLDETLEQLRKDPELTVLSQRAMTQAMLSSSGGGEPVLSLGVDPTEENLLSKFDEAIIEGEYLDSVSGKKMILGWKVAEKLELILGERLVLTAVDAESGEMAQSLFRLSGIFKTGEEQMDASMVLVPRQTLQKMLKLGGRIHEIALRYKNLTPAGIPLRPLTQPAESSGNELLLWTELMPSLYMITQMTDLSMAIMGIILFLIIALGVTNTLLMGLYERMFEFGVIKSIGTTPWQAARLMLYEAICLGFLSIVAGLILAVLAIALFAIYGIDYTGIEFSGVTFQEKIYPSFKWDRLFIYPFLSMGFTLLAAVYPAFKLWYMLPIEALRKRKL</sequence>
<keyword evidence="5 6" id="KW-0472">Membrane</keyword>
<feature type="transmembrane region" description="Helical" evidence="6">
    <location>
        <begin position="319"/>
        <end position="346"/>
    </location>
</feature>
<dbReference type="InterPro" id="IPR025857">
    <property type="entry name" value="MacB_PCD"/>
</dbReference>
<organism evidence="9">
    <name type="scientific">marine metagenome</name>
    <dbReference type="NCBI Taxonomy" id="408172"/>
    <lineage>
        <taxon>unclassified sequences</taxon>
        <taxon>metagenomes</taxon>
        <taxon>ecological metagenomes</taxon>
    </lineage>
</organism>
<dbReference type="InterPro" id="IPR051447">
    <property type="entry name" value="Lipoprotein-release_system"/>
</dbReference>
<evidence type="ECO:0000259" key="8">
    <source>
        <dbReference type="Pfam" id="PF12704"/>
    </source>
</evidence>
<evidence type="ECO:0000256" key="6">
    <source>
        <dbReference type="SAM" id="Phobius"/>
    </source>
</evidence>
<dbReference type="EMBL" id="UINC01001066">
    <property type="protein sequence ID" value="SUZ69590.1"/>
    <property type="molecule type" value="Genomic_DNA"/>
</dbReference>
<evidence type="ECO:0000256" key="2">
    <source>
        <dbReference type="ARBA" id="ARBA00022475"/>
    </source>
</evidence>
<protein>
    <recommendedName>
        <fullName evidence="10">ABC3 transporter permease protein domain-containing protein</fullName>
    </recommendedName>
</protein>
<feature type="domain" description="ABC3 transporter permease C-terminal" evidence="7">
    <location>
        <begin position="270"/>
        <end position="393"/>
    </location>
</feature>
<feature type="transmembrane region" description="Helical" evidence="6">
    <location>
        <begin position="266"/>
        <end position="292"/>
    </location>
</feature>
<dbReference type="Pfam" id="PF02687">
    <property type="entry name" value="FtsX"/>
    <property type="match status" value="1"/>
</dbReference>
<keyword evidence="3 6" id="KW-0812">Transmembrane</keyword>
<evidence type="ECO:0000256" key="3">
    <source>
        <dbReference type="ARBA" id="ARBA00022692"/>
    </source>
</evidence>
<feature type="transmembrane region" description="Helical" evidence="6">
    <location>
        <begin position="372"/>
        <end position="397"/>
    </location>
</feature>
<dbReference type="PANTHER" id="PTHR30489">
    <property type="entry name" value="LIPOPROTEIN-RELEASING SYSTEM TRANSMEMBRANE PROTEIN LOLE"/>
    <property type="match status" value="1"/>
</dbReference>
<proteinExistence type="predicted"/>
<feature type="domain" description="MacB-like periplasmic core" evidence="8">
    <location>
        <begin position="17"/>
        <end position="224"/>
    </location>
</feature>
<dbReference type="Pfam" id="PF12704">
    <property type="entry name" value="MacB_PCD"/>
    <property type="match status" value="1"/>
</dbReference>
<keyword evidence="2" id="KW-1003">Cell membrane</keyword>
<evidence type="ECO:0000259" key="7">
    <source>
        <dbReference type="Pfam" id="PF02687"/>
    </source>
</evidence>
<gene>
    <name evidence="9" type="ORF">METZ01_LOCUS22444</name>
</gene>
<evidence type="ECO:0000256" key="1">
    <source>
        <dbReference type="ARBA" id="ARBA00004651"/>
    </source>
</evidence>
<evidence type="ECO:0008006" key="10">
    <source>
        <dbReference type="Google" id="ProtNLM"/>
    </source>
</evidence>
<dbReference type="AlphaFoldDB" id="A0A381PRP4"/>
<keyword evidence="4 6" id="KW-1133">Transmembrane helix</keyword>